<accession>A0A7G1KSN0</accession>
<proteinExistence type="predicted"/>
<dbReference type="Proteomes" id="UP000516173">
    <property type="component" value="Chromosome"/>
</dbReference>
<dbReference type="EMBL" id="AP023396">
    <property type="protein sequence ID" value="BCK57223.1"/>
    <property type="molecule type" value="Genomic_DNA"/>
</dbReference>
<gene>
    <name evidence="1" type="ORF">NWFMUON74_49950</name>
</gene>
<sequence length="121" mass="13340">MLPIGRNLATTVAERQPRAVGYEIRALRSFRTDGTGATNRRDPPAKDRFPLVVRRVAVAVTVTRARQGRLFPQSCAQLSPSSRNKGVPHRMSSIVYDYLLPLLGPEQAAYWAQILVISPAG</sequence>
<dbReference type="AlphaFoldDB" id="A0A7G1KSN0"/>
<organism evidence="1 2">
    <name type="scientific">Nocardia wallacei</name>
    <dbReference type="NCBI Taxonomy" id="480035"/>
    <lineage>
        <taxon>Bacteria</taxon>
        <taxon>Bacillati</taxon>
        <taxon>Actinomycetota</taxon>
        <taxon>Actinomycetes</taxon>
        <taxon>Mycobacteriales</taxon>
        <taxon>Nocardiaceae</taxon>
        <taxon>Nocardia</taxon>
    </lineage>
</organism>
<dbReference type="KEGG" id="nwl:NWFMUON74_49950"/>
<evidence type="ECO:0000313" key="2">
    <source>
        <dbReference type="Proteomes" id="UP000516173"/>
    </source>
</evidence>
<name>A0A7G1KSN0_9NOCA</name>
<evidence type="ECO:0000313" key="1">
    <source>
        <dbReference type="EMBL" id="BCK57223.1"/>
    </source>
</evidence>
<protein>
    <submittedName>
        <fullName evidence="1">Uncharacterized protein</fullName>
    </submittedName>
</protein>
<keyword evidence="2" id="KW-1185">Reference proteome</keyword>
<reference evidence="1 2" key="1">
    <citation type="submission" date="2020-08" db="EMBL/GenBank/DDBJ databases">
        <title>Genome Sequencing of Nocardia wallacei strain FMUON74 and assembly.</title>
        <authorList>
            <person name="Toyokawa M."/>
            <person name="Uesaka K."/>
        </authorList>
    </citation>
    <scope>NUCLEOTIDE SEQUENCE [LARGE SCALE GENOMIC DNA]</scope>
    <source>
        <strain evidence="1 2">FMUON74</strain>
    </source>
</reference>